<evidence type="ECO:0000313" key="3">
    <source>
        <dbReference type="Proteomes" id="UP000243378"/>
    </source>
</evidence>
<proteinExistence type="predicted"/>
<feature type="compositionally biased region" description="Basic and acidic residues" evidence="1">
    <location>
        <begin position="85"/>
        <end position="102"/>
    </location>
</feature>
<name>A0A1G7NIX5_9GAMM</name>
<protein>
    <submittedName>
        <fullName evidence="2">Uncharacterized protein</fullName>
    </submittedName>
</protein>
<dbReference type="EMBL" id="FNBM01000004">
    <property type="protein sequence ID" value="SDF74065.1"/>
    <property type="molecule type" value="Genomic_DNA"/>
</dbReference>
<evidence type="ECO:0000256" key="1">
    <source>
        <dbReference type="SAM" id="MobiDB-lite"/>
    </source>
</evidence>
<dbReference type="Proteomes" id="UP000243378">
    <property type="component" value="Unassembled WGS sequence"/>
</dbReference>
<sequence length="102" mass="10957">MARLTIETTQFQLGNAVTGSRSLTQQFQTDSAIAGIAAITAENLTKAALRLNHTLACRLLEQTAGNPLYAGGMPQTRAIQQPGSKTDRHLSTDGKRMKIEMG</sequence>
<evidence type="ECO:0000313" key="2">
    <source>
        <dbReference type="EMBL" id="SDF74065.1"/>
    </source>
</evidence>
<feature type="region of interest" description="Disordered" evidence="1">
    <location>
        <begin position="74"/>
        <end position="102"/>
    </location>
</feature>
<reference evidence="2 3" key="1">
    <citation type="submission" date="2016-10" db="EMBL/GenBank/DDBJ databases">
        <authorList>
            <person name="de Groot N.N."/>
        </authorList>
    </citation>
    <scope>NUCLEOTIDE SEQUENCE [LARGE SCALE GENOMIC DNA]</scope>
    <source>
        <strain evidence="2 3">LMG 25475</strain>
    </source>
</reference>
<accession>A0A1G7NIX5</accession>
<organism evidence="2 3">
    <name type="scientific">Phytopseudomonas seleniipraecipitans</name>
    <dbReference type="NCBI Taxonomy" id="640205"/>
    <lineage>
        <taxon>Bacteria</taxon>
        <taxon>Pseudomonadati</taxon>
        <taxon>Pseudomonadota</taxon>
        <taxon>Gammaproteobacteria</taxon>
        <taxon>Pseudomonadales</taxon>
        <taxon>Pseudomonadaceae</taxon>
        <taxon>Phytopseudomonas</taxon>
    </lineage>
</organism>
<dbReference type="AlphaFoldDB" id="A0A1G7NIX5"/>
<gene>
    <name evidence="2" type="ORF">SAMN05216381_2315</name>
</gene>